<dbReference type="AlphaFoldDB" id="A0A845L2L9"/>
<proteinExistence type="predicted"/>
<evidence type="ECO:0000256" key="1">
    <source>
        <dbReference type="SAM" id="SignalP"/>
    </source>
</evidence>
<protein>
    <submittedName>
        <fullName evidence="2">Uncharacterized protein</fullName>
    </submittedName>
</protein>
<feature type="chain" id="PRO_5038733266" evidence="1">
    <location>
        <begin position="22"/>
        <end position="236"/>
    </location>
</feature>
<dbReference type="Proteomes" id="UP000463470">
    <property type="component" value="Unassembled WGS sequence"/>
</dbReference>
<gene>
    <name evidence="2" type="ORF">GTO91_03430</name>
</gene>
<dbReference type="OrthoDB" id="1809940at2"/>
<accession>A0A845L2L9</accession>
<evidence type="ECO:0000313" key="3">
    <source>
        <dbReference type="Proteomes" id="UP000463470"/>
    </source>
</evidence>
<dbReference type="RefSeq" id="WP_161254847.1">
    <property type="nucleotide sequence ID" value="NZ_WXEY01000002.1"/>
</dbReference>
<comment type="caution">
    <text evidence="2">The sequence shown here is derived from an EMBL/GenBank/DDBJ whole genome shotgun (WGS) entry which is preliminary data.</text>
</comment>
<sequence>MKKIISILTVAFLFIFGQTDSADAITGKSDSIDRQQVIDLLRSEGIDGTYLEDHYSLTYRIFNIDSDERPELLVAIHGGVHIGKFIVFKQTKENKLKSIAAKDWKVENWDFDKGIDGGLDLANSLQCNGKTLYWIKTRTGGTGASIEEEHLVYFENDALVEAWTGTTKEQVYAPDDTVYEKTGAFRMDPMTGHLYYWQTSSTAKDDRRIETPKTTLTIYQFDGKRFIPVENLIGGR</sequence>
<organism evidence="2 3">
    <name type="scientific">Heliomicrobium undosum</name>
    <dbReference type="NCBI Taxonomy" id="121734"/>
    <lineage>
        <taxon>Bacteria</taxon>
        <taxon>Bacillati</taxon>
        <taxon>Bacillota</taxon>
        <taxon>Clostridia</taxon>
        <taxon>Eubacteriales</taxon>
        <taxon>Heliobacteriaceae</taxon>
        <taxon>Heliomicrobium</taxon>
    </lineage>
</organism>
<evidence type="ECO:0000313" key="2">
    <source>
        <dbReference type="EMBL" id="MZP28760.1"/>
    </source>
</evidence>
<feature type="signal peptide" evidence="1">
    <location>
        <begin position="1"/>
        <end position="21"/>
    </location>
</feature>
<name>A0A845L2L9_9FIRM</name>
<keyword evidence="3" id="KW-1185">Reference proteome</keyword>
<dbReference type="EMBL" id="WXEY01000002">
    <property type="protein sequence ID" value="MZP28760.1"/>
    <property type="molecule type" value="Genomic_DNA"/>
</dbReference>
<reference evidence="2 3" key="1">
    <citation type="submission" date="2020-01" db="EMBL/GenBank/DDBJ databases">
        <title>Whole-genome sequence of Heliobacterium undosum DSM 13378.</title>
        <authorList>
            <person name="Kyndt J.A."/>
            <person name="Meyer T.E."/>
        </authorList>
    </citation>
    <scope>NUCLEOTIDE SEQUENCE [LARGE SCALE GENOMIC DNA]</scope>
    <source>
        <strain evidence="2 3">DSM 13378</strain>
    </source>
</reference>
<keyword evidence="1" id="KW-0732">Signal</keyword>